<organism evidence="1 2">
    <name type="scientific">Protopolystoma xenopodis</name>
    <dbReference type="NCBI Taxonomy" id="117903"/>
    <lineage>
        <taxon>Eukaryota</taxon>
        <taxon>Metazoa</taxon>
        <taxon>Spiralia</taxon>
        <taxon>Lophotrochozoa</taxon>
        <taxon>Platyhelminthes</taxon>
        <taxon>Monogenea</taxon>
        <taxon>Polyopisthocotylea</taxon>
        <taxon>Polystomatidea</taxon>
        <taxon>Polystomatidae</taxon>
        <taxon>Protopolystoma</taxon>
    </lineage>
</organism>
<evidence type="ECO:0000313" key="2">
    <source>
        <dbReference type="Proteomes" id="UP000784294"/>
    </source>
</evidence>
<gene>
    <name evidence="1" type="ORF">PXEA_LOCUS15457</name>
</gene>
<protein>
    <submittedName>
        <fullName evidence="1">Uncharacterized protein</fullName>
    </submittedName>
</protein>
<keyword evidence="2" id="KW-1185">Reference proteome</keyword>
<accession>A0A3S5BWR2</accession>
<dbReference type="Proteomes" id="UP000784294">
    <property type="component" value="Unassembled WGS sequence"/>
</dbReference>
<proteinExistence type="predicted"/>
<sequence length="164" mass="17436">MIFGITGPDLLGSSQQANFAVGHGPTMLDGHHESMKPMLMNMLHSNSLSANASVPQLSGDQIPGPPGRGVSGFLLRPIRPTKRRDKDPALPVGGELVATADSIIGRFNLGLEVLRPHVIALSSDHHQPQTEAWNLRSSGPSSLFLGQISPNNVTRLDVALLQQG</sequence>
<dbReference type="EMBL" id="CAAALY010054292">
    <property type="protein sequence ID" value="VEL22017.1"/>
    <property type="molecule type" value="Genomic_DNA"/>
</dbReference>
<comment type="caution">
    <text evidence="1">The sequence shown here is derived from an EMBL/GenBank/DDBJ whole genome shotgun (WGS) entry which is preliminary data.</text>
</comment>
<name>A0A3S5BWR2_9PLAT</name>
<reference evidence="1" key="1">
    <citation type="submission" date="2018-11" db="EMBL/GenBank/DDBJ databases">
        <authorList>
            <consortium name="Pathogen Informatics"/>
        </authorList>
    </citation>
    <scope>NUCLEOTIDE SEQUENCE</scope>
</reference>
<evidence type="ECO:0000313" key="1">
    <source>
        <dbReference type="EMBL" id="VEL22017.1"/>
    </source>
</evidence>
<dbReference type="AlphaFoldDB" id="A0A3S5BWR2"/>